<reference evidence="2" key="1">
    <citation type="submission" date="2021-06" db="EMBL/GenBank/DDBJ databases">
        <authorList>
            <person name="Hodson N. C."/>
            <person name="Mongue J. A."/>
            <person name="Jaron S. K."/>
        </authorList>
    </citation>
    <scope>NUCLEOTIDE SEQUENCE</scope>
</reference>
<evidence type="ECO:0000256" key="1">
    <source>
        <dbReference type="SAM" id="MobiDB-lite"/>
    </source>
</evidence>
<accession>A0A8J2L3U5</accession>
<sequence>DWNKEKEKRATAGPRGTATLPSTSQANMADDQRMEKEQSFLSRSFEERRSPVRTFSVTSSSTQNIQKQILMAKLESAKKLQAIREQEALAKLKAEQVSIEAQKSVLALEEELKLAQIAETAELEQILSDDQASGSGKDSQKSVRRSTRGSRKSRSKLPFVETFIHDDNKGYRSMAEHKEDLDEEYDDDYCATKSFEDSKRVQGVDPMGVTITSFRDS</sequence>
<feature type="non-terminal residue" evidence="2">
    <location>
        <position position="1"/>
    </location>
</feature>
<gene>
    <name evidence="2" type="ORF">AFUS01_LOCUS35864</name>
</gene>
<feature type="compositionally biased region" description="Polar residues" evidence="1">
    <location>
        <begin position="128"/>
        <end position="137"/>
    </location>
</feature>
<evidence type="ECO:0000313" key="2">
    <source>
        <dbReference type="EMBL" id="CAG7825773.1"/>
    </source>
</evidence>
<feature type="compositionally biased region" description="Basic residues" evidence="1">
    <location>
        <begin position="142"/>
        <end position="155"/>
    </location>
</feature>
<feature type="region of interest" description="Disordered" evidence="1">
    <location>
        <begin position="1"/>
        <end position="60"/>
    </location>
</feature>
<protein>
    <submittedName>
        <fullName evidence="2">Uncharacterized protein</fullName>
    </submittedName>
</protein>
<feature type="compositionally biased region" description="Basic and acidic residues" evidence="1">
    <location>
        <begin position="30"/>
        <end position="50"/>
    </location>
</feature>
<feature type="region of interest" description="Disordered" evidence="1">
    <location>
        <begin position="126"/>
        <end position="159"/>
    </location>
</feature>
<evidence type="ECO:0000313" key="3">
    <source>
        <dbReference type="Proteomes" id="UP000708208"/>
    </source>
</evidence>
<dbReference type="EMBL" id="CAJVCH010537469">
    <property type="protein sequence ID" value="CAG7825773.1"/>
    <property type="molecule type" value="Genomic_DNA"/>
</dbReference>
<name>A0A8J2L3U5_9HEXA</name>
<feature type="non-terminal residue" evidence="2">
    <location>
        <position position="217"/>
    </location>
</feature>
<proteinExistence type="predicted"/>
<organism evidence="2 3">
    <name type="scientific">Allacma fusca</name>
    <dbReference type="NCBI Taxonomy" id="39272"/>
    <lineage>
        <taxon>Eukaryota</taxon>
        <taxon>Metazoa</taxon>
        <taxon>Ecdysozoa</taxon>
        <taxon>Arthropoda</taxon>
        <taxon>Hexapoda</taxon>
        <taxon>Collembola</taxon>
        <taxon>Symphypleona</taxon>
        <taxon>Sminthuridae</taxon>
        <taxon>Allacma</taxon>
    </lineage>
</organism>
<comment type="caution">
    <text evidence="2">The sequence shown here is derived from an EMBL/GenBank/DDBJ whole genome shotgun (WGS) entry which is preliminary data.</text>
</comment>
<dbReference type="AlphaFoldDB" id="A0A8J2L3U5"/>
<keyword evidence="3" id="KW-1185">Reference proteome</keyword>
<dbReference type="Proteomes" id="UP000708208">
    <property type="component" value="Unassembled WGS sequence"/>
</dbReference>
<feature type="compositionally biased region" description="Basic and acidic residues" evidence="1">
    <location>
        <begin position="1"/>
        <end position="10"/>
    </location>
</feature>